<proteinExistence type="predicted"/>
<gene>
    <name evidence="5" type="ORF">Rsub_02995</name>
</gene>
<feature type="region of interest" description="Disordered" evidence="4">
    <location>
        <begin position="1"/>
        <end position="22"/>
    </location>
</feature>
<protein>
    <submittedName>
        <fullName evidence="5">Uncharacterized protein</fullName>
    </submittedName>
</protein>
<dbReference type="Proteomes" id="UP000247498">
    <property type="component" value="Unassembled WGS sequence"/>
</dbReference>
<name>A0A2V0P0T0_9CHLO</name>
<evidence type="ECO:0000256" key="3">
    <source>
        <dbReference type="ARBA" id="ARBA00022737"/>
    </source>
</evidence>
<dbReference type="PANTHER" id="PTHR18849:SF0">
    <property type="entry name" value="CILIA- AND FLAGELLA-ASSOCIATED PROTEIN 410-RELATED"/>
    <property type="match status" value="1"/>
</dbReference>
<comment type="subcellular location">
    <subcellularLocation>
        <location evidence="1">Cytoplasm</location>
        <location evidence="1">Cytoskeleton</location>
        <location evidence="1">Cilium axoneme</location>
    </subcellularLocation>
</comment>
<feature type="compositionally biased region" description="Gly residues" evidence="4">
    <location>
        <begin position="226"/>
        <end position="237"/>
    </location>
</feature>
<dbReference type="Pfam" id="PF13855">
    <property type="entry name" value="LRR_8"/>
    <property type="match status" value="1"/>
</dbReference>
<sequence length="554" mass="55503">MEMYPEGAEEGEAEAQDSGPKEELWHVGQGLTSLCRLAGSFAPGLVRLNLACNALSTLRGVEGLTSLRRLSLQRNQLTSLEDLRGLRSLRSLDASANSIRTLAGAASGPGALTALTELALHRNLVADAREFGSLGQLPHLVKLSLYANPAARRLGPERSRAATLATLAAHGRLRFLDAVCVGPGELAEAARSGSPSWADIAAAEAAQPSQQRHSARSASERAQTGDGQGSGALGFGGPRPAAQLSAAAATSPSAAVALLPQLTVAPTKPSTLNAAAAAAAALRREPPVICFSSRHANGMPAATLRQNQTGSFSWPSGGLAASADLDTGGGYRLLAMFDGAGAAVALSADAGGGFAQYVNGRPALAWKRGGGGGTHTSPDGAVLATWTRRRRLEGPISVDLGQGLSVLYSASDGSCSLRLEAARFDPAVNCMDFSQNAGARVVLAGQGGGGADTGGGTSGGTGSVHAPPAAAAPALSRADARAVPDPLAAAPACPVDPPVQGHAAAAAAAAASGDLAAVIARAQALMARTAAEQQAEADAQAAQQQAGMSFGTEN</sequence>
<feature type="compositionally biased region" description="Low complexity" evidence="4">
    <location>
        <begin position="533"/>
        <end position="546"/>
    </location>
</feature>
<dbReference type="STRING" id="307507.A0A2V0P0T0"/>
<dbReference type="SUPFAM" id="SSF52075">
    <property type="entry name" value="Outer arm dynein light chain 1"/>
    <property type="match status" value="1"/>
</dbReference>
<evidence type="ECO:0000256" key="2">
    <source>
        <dbReference type="ARBA" id="ARBA00022614"/>
    </source>
</evidence>
<organism evidence="5 6">
    <name type="scientific">Raphidocelis subcapitata</name>
    <dbReference type="NCBI Taxonomy" id="307507"/>
    <lineage>
        <taxon>Eukaryota</taxon>
        <taxon>Viridiplantae</taxon>
        <taxon>Chlorophyta</taxon>
        <taxon>core chlorophytes</taxon>
        <taxon>Chlorophyceae</taxon>
        <taxon>CS clade</taxon>
        <taxon>Sphaeropleales</taxon>
        <taxon>Selenastraceae</taxon>
        <taxon>Raphidocelis</taxon>
    </lineage>
</organism>
<dbReference type="EMBL" id="BDRX01000019">
    <property type="protein sequence ID" value="GBF90695.1"/>
    <property type="molecule type" value="Genomic_DNA"/>
</dbReference>
<dbReference type="AlphaFoldDB" id="A0A2V0P0T0"/>
<dbReference type="PROSITE" id="PS51450">
    <property type="entry name" value="LRR"/>
    <property type="match status" value="1"/>
</dbReference>
<dbReference type="InterPro" id="IPR032675">
    <property type="entry name" value="LRR_dom_sf"/>
</dbReference>
<comment type="caution">
    <text evidence="5">The sequence shown here is derived from an EMBL/GenBank/DDBJ whole genome shotgun (WGS) entry which is preliminary data.</text>
</comment>
<feature type="region of interest" description="Disordered" evidence="4">
    <location>
        <begin position="203"/>
        <end position="237"/>
    </location>
</feature>
<evidence type="ECO:0000313" key="5">
    <source>
        <dbReference type="EMBL" id="GBF90695.1"/>
    </source>
</evidence>
<keyword evidence="6" id="KW-1185">Reference proteome</keyword>
<dbReference type="SMART" id="SM00369">
    <property type="entry name" value="LRR_TYP"/>
    <property type="match status" value="3"/>
</dbReference>
<keyword evidence="2" id="KW-0433">Leucine-rich repeat</keyword>
<feature type="compositionally biased region" description="Polar residues" evidence="4">
    <location>
        <begin position="207"/>
        <end position="222"/>
    </location>
</feature>
<reference evidence="5 6" key="1">
    <citation type="journal article" date="2018" name="Sci. Rep.">
        <title>Raphidocelis subcapitata (=Pseudokirchneriella subcapitata) provides an insight into genome evolution and environmental adaptations in the Sphaeropleales.</title>
        <authorList>
            <person name="Suzuki S."/>
            <person name="Yamaguchi H."/>
            <person name="Nakajima N."/>
            <person name="Kawachi M."/>
        </authorList>
    </citation>
    <scope>NUCLEOTIDE SEQUENCE [LARGE SCALE GENOMIC DNA]</scope>
    <source>
        <strain evidence="5 6">NIES-35</strain>
    </source>
</reference>
<evidence type="ECO:0000256" key="1">
    <source>
        <dbReference type="ARBA" id="ARBA00004430"/>
    </source>
</evidence>
<accession>A0A2V0P0T0</accession>
<feature type="region of interest" description="Disordered" evidence="4">
    <location>
        <begin position="452"/>
        <end position="478"/>
    </location>
</feature>
<dbReference type="Gene3D" id="3.80.10.10">
    <property type="entry name" value="Ribonuclease Inhibitor"/>
    <property type="match status" value="1"/>
</dbReference>
<feature type="compositionally biased region" description="Gly residues" evidence="4">
    <location>
        <begin position="452"/>
        <end position="462"/>
    </location>
</feature>
<dbReference type="InterPro" id="IPR001611">
    <property type="entry name" value="Leu-rich_rpt"/>
</dbReference>
<dbReference type="PANTHER" id="PTHR18849">
    <property type="entry name" value="LEUCINE RICH REPEAT PROTEIN"/>
    <property type="match status" value="1"/>
</dbReference>
<feature type="compositionally biased region" description="Low complexity" evidence="4">
    <location>
        <begin position="466"/>
        <end position="478"/>
    </location>
</feature>
<feature type="region of interest" description="Disordered" evidence="4">
    <location>
        <begin position="533"/>
        <end position="554"/>
    </location>
</feature>
<evidence type="ECO:0000256" key="4">
    <source>
        <dbReference type="SAM" id="MobiDB-lite"/>
    </source>
</evidence>
<dbReference type="InParanoid" id="A0A2V0P0T0"/>
<evidence type="ECO:0000313" key="6">
    <source>
        <dbReference type="Proteomes" id="UP000247498"/>
    </source>
</evidence>
<dbReference type="InterPro" id="IPR003591">
    <property type="entry name" value="Leu-rich_rpt_typical-subtyp"/>
</dbReference>
<keyword evidence="3" id="KW-0677">Repeat</keyword>
<dbReference type="GO" id="GO:0005930">
    <property type="term" value="C:axoneme"/>
    <property type="evidence" value="ECO:0007669"/>
    <property type="project" value="UniProtKB-SubCell"/>
</dbReference>